<dbReference type="Gene3D" id="3.30.160.170">
    <property type="entry name" value="FlaG-like"/>
    <property type="match status" value="1"/>
</dbReference>
<keyword evidence="1" id="KW-0282">Flagellum</keyword>
<accession>A0A1W1D4X1</accession>
<dbReference type="Pfam" id="PF03646">
    <property type="entry name" value="FlaG"/>
    <property type="match status" value="1"/>
</dbReference>
<dbReference type="PANTHER" id="PTHR37166:SF1">
    <property type="entry name" value="PROTEIN FLAG"/>
    <property type="match status" value="1"/>
</dbReference>
<keyword evidence="1" id="KW-0969">Cilium</keyword>
<dbReference type="PANTHER" id="PTHR37166">
    <property type="entry name" value="PROTEIN FLAG"/>
    <property type="match status" value="1"/>
</dbReference>
<dbReference type="EMBL" id="FPHP01000045">
    <property type="protein sequence ID" value="SFV75681.1"/>
    <property type="molecule type" value="Genomic_DNA"/>
</dbReference>
<dbReference type="InterPro" id="IPR035924">
    <property type="entry name" value="FlaG-like_sf"/>
</dbReference>
<gene>
    <name evidence="1" type="ORF">MNB_SM-3-1117</name>
</gene>
<name>A0A1W1D4X1_9ZZZZ</name>
<protein>
    <submittedName>
        <fullName evidence="1">Possible flagellar protein</fullName>
    </submittedName>
</protein>
<dbReference type="InterPro" id="IPR005186">
    <property type="entry name" value="FlaG"/>
</dbReference>
<evidence type="ECO:0000313" key="1">
    <source>
        <dbReference type="EMBL" id="SFV75681.1"/>
    </source>
</evidence>
<sequence>MDGIANVAKQQQTQIDTKVENHNNNKKAEQAVAHHASIIEQMQKADASSDNKINSKKQVEELVKEMNKTLAPLNTSLKFGVDRDDVFFVSVIDTETNRQIRRFPAKKAAEFLPKMQELSGILFDTKG</sequence>
<organism evidence="1">
    <name type="scientific">hydrothermal vent metagenome</name>
    <dbReference type="NCBI Taxonomy" id="652676"/>
    <lineage>
        <taxon>unclassified sequences</taxon>
        <taxon>metagenomes</taxon>
        <taxon>ecological metagenomes</taxon>
    </lineage>
</organism>
<dbReference type="AlphaFoldDB" id="A0A1W1D4X1"/>
<proteinExistence type="predicted"/>
<keyword evidence="1" id="KW-0966">Cell projection</keyword>
<reference evidence="1" key="1">
    <citation type="submission" date="2016-10" db="EMBL/GenBank/DDBJ databases">
        <authorList>
            <person name="de Groot N.N."/>
        </authorList>
    </citation>
    <scope>NUCLEOTIDE SEQUENCE</scope>
</reference>
<dbReference type="SUPFAM" id="SSF160214">
    <property type="entry name" value="FlaG-like"/>
    <property type="match status" value="1"/>
</dbReference>